<evidence type="ECO:0000256" key="13">
    <source>
        <dbReference type="ARBA" id="ARBA00031251"/>
    </source>
</evidence>
<evidence type="ECO:0000256" key="3">
    <source>
        <dbReference type="ARBA" id="ARBA00011245"/>
    </source>
</evidence>
<evidence type="ECO:0000256" key="5">
    <source>
        <dbReference type="ARBA" id="ARBA00013882"/>
    </source>
</evidence>
<evidence type="ECO:0000256" key="9">
    <source>
        <dbReference type="ARBA" id="ARBA00022777"/>
    </source>
</evidence>
<evidence type="ECO:0000313" key="17">
    <source>
        <dbReference type="Proteomes" id="UP001596266"/>
    </source>
</evidence>
<dbReference type="SUPFAM" id="SSF56112">
    <property type="entry name" value="Protein kinase-like (PK-like)"/>
    <property type="match status" value="1"/>
</dbReference>
<evidence type="ECO:0000256" key="4">
    <source>
        <dbReference type="ARBA" id="ARBA00011962"/>
    </source>
</evidence>
<name>A0ABW1X2Q3_9ACTN</name>
<keyword evidence="6" id="KW-0321">Glycogen metabolism</keyword>
<dbReference type="Pfam" id="PF18085">
    <property type="entry name" value="Mak_N_cap"/>
    <property type="match status" value="1"/>
</dbReference>
<comment type="subunit">
    <text evidence="3">Monomer.</text>
</comment>
<evidence type="ECO:0000259" key="15">
    <source>
        <dbReference type="Pfam" id="PF18085"/>
    </source>
</evidence>
<protein>
    <recommendedName>
        <fullName evidence="5">Maltokinase</fullName>
        <ecNumber evidence="4">2.7.1.175</ecNumber>
    </recommendedName>
    <alternativeName>
        <fullName evidence="13">Maltose-1-phosphate synthase</fullName>
    </alternativeName>
</protein>
<proteinExistence type="inferred from homology"/>
<evidence type="ECO:0000256" key="2">
    <source>
        <dbReference type="ARBA" id="ARBA00006219"/>
    </source>
</evidence>
<organism evidence="16 17">
    <name type="scientific">Luteococcus sanguinis</name>
    <dbReference type="NCBI Taxonomy" id="174038"/>
    <lineage>
        <taxon>Bacteria</taxon>
        <taxon>Bacillati</taxon>
        <taxon>Actinomycetota</taxon>
        <taxon>Actinomycetes</taxon>
        <taxon>Propionibacteriales</taxon>
        <taxon>Propionibacteriaceae</taxon>
        <taxon>Luteococcus</taxon>
    </lineage>
</organism>
<evidence type="ECO:0000256" key="8">
    <source>
        <dbReference type="ARBA" id="ARBA00022741"/>
    </source>
</evidence>
<keyword evidence="7" id="KW-0808">Transferase</keyword>
<sequence length="453" mass="48651">MTSGAMEQVPGWLNEHVGSARWFGGKGRGGEVSRVVGLRWLGERDGVRVRPEVATWRYPDGSQEHYQLLVAYSDAEQPAGVLGPSSEGIAHDATRVPAALQVLLASLLDGAQDEQWQPVIPDGRRLAADLPLSVYGGEQSNTNVMVGDVAILKLFRKLEPGRNLDIQVHDALGRASVGSAARLYGWVAGELPAAEGEEPVETDYAMVVEQLQDAADGFVMAREACASGADFSQEAAALGEALAEVHAALHDTFDTTTVDGDEVAATMARRLDEAIEAAPVLSDHRDGLVQVFGRLAGHRLPAQRIHGDFHLGQTLRTPDGWRIIDFEGEPMKTLAERRLPDSPWRDVAGMLRSFGYATSGSDDPTGPAARQWLADVRAAFLGAYGEPRGGEADVLSAYEADKATYEVVYEVRNRPDWLPIPMSAISSIVPSRAGNYPLTSGTNHAGPAADEEN</sequence>
<comment type="caution">
    <text evidence="16">The sequence shown here is derived from an EMBL/GenBank/DDBJ whole genome shotgun (WGS) entry which is preliminary data.</text>
</comment>
<comment type="catalytic activity">
    <reaction evidence="14">
        <text>D-maltose + ATP = alpha-maltose 1-phosphate + ADP + H(+)</text>
        <dbReference type="Rhea" id="RHEA:31915"/>
        <dbReference type="ChEBI" id="CHEBI:15378"/>
        <dbReference type="ChEBI" id="CHEBI:17306"/>
        <dbReference type="ChEBI" id="CHEBI:30616"/>
        <dbReference type="ChEBI" id="CHEBI:63576"/>
        <dbReference type="ChEBI" id="CHEBI:456216"/>
        <dbReference type="EC" id="2.7.1.175"/>
    </reaction>
</comment>
<keyword evidence="10" id="KW-0067">ATP-binding</keyword>
<evidence type="ECO:0000256" key="11">
    <source>
        <dbReference type="ARBA" id="ARBA00023056"/>
    </source>
</evidence>
<keyword evidence="9" id="KW-0418">Kinase</keyword>
<keyword evidence="12" id="KW-0119">Carbohydrate metabolism</keyword>
<gene>
    <name evidence="16" type="ORF">ACFP57_11620</name>
</gene>
<dbReference type="Proteomes" id="UP001596266">
    <property type="component" value="Unassembled WGS sequence"/>
</dbReference>
<evidence type="ECO:0000256" key="7">
    <source>
        <dbReference type="ARBA" id="ARBA00022679"/>
    </source>
</evidence>
<dbReference type="RefSeq" id="WP_343886211.1">
    <property type="nucleotide sequence ID" value="NZ_BAAAKI010000013.1"/>
</dbReference>
<dbReference type="EMBL" id="JBHSUA010000021">
    <property type="protein sequence ID" value="MFC6397625.1"/>
    <property type="molecule type" value="Genomic_DNA"/>
</dbReference>
<evidence type="ECO:0000313" key="16">
    <source>
        <dbReference type="EMBL" id="MFC6397625.1"/>
    </source>
</evidence>
<keyword evidence="8" id="KW-0547">Nucleotide-binding</keyword>
<dbReference type="InterPro" id="IPR040999">
    <property type="entry name" value="Mak_N_cap"/>
</dbReference>
<evidence type="ECO:0000256" key="1">
    <source>
        <dbReference type="ARBA" id="ARBA00004964"/>
    </source>
</evidence>
<dbReference type="EC" id="2.7.1.175" evidence="4"/>
<dbReference type="InterPro" id="IPR011009">
    <property type="entry name" value="Kinase-like_dom_sf"/>
</dbReference>
<comment type="similarity">
    <text evidence="2">Belongs to the aminoglycoside phosphotransferase family.</text>
</comment>
<evidence type="ECO:0000256" key="10">
    <source>
        <dbReference type="ARBA" id="ARBA00022840"/>
    </source>
</evidence>
<keyword evidence="11" id="KW-0320">Glycogen biosynthesis</keyword>
<evidence type="ECO:0000256" key="12">
    <source>
        <dbReference type="ARBA" id="ARBA00023277"/>
    </source>
</evidence>
<evidence type="ECO:0000256" key="14">
    <source>
        <dbReference type="ARBA" id="ARBA00049067"/>
    </source>
</evidence>
<reference evidence="17" key="1">
    <citation type="journal article" date="2019" name="Int. J. Syst. Evol. Microbiol.">
        <title>The Global Catalogue of Microorganisms (GCM) 10K type strain sequencing project: providing services to taxonomists for standard genome sequencing and annotation.</title>
        <authorList>
            <consortium name="The Broad Institute Genomics Platform"/>
            <consortium name="The Broad Institute Genome Sequencing Center for Infectious Disease"/>
            <person name="Wu L."/>
            <person name="Ma J."/>
        </authorList>
    </citation>
    <scope>NUCLEOTIDE SEQUENCE [LARGE SCALE GENOMIC DNA]</scope>
    <source>
        <strain evidence="17">CGMCC 1.15277</strain>
    </source>
</reference>
<keyword evidence="17" id="KW-1185">Reference proteome</keyword>
<evidence type="ECO:0000256" key="6">
    <source>
        <dbReference type="ARBA" id="ARBA00022600"/>
    </source>
</evidence>
<feature type="domain" description="Maltokinase N-terminal cap" evidence="15">
    <location>
        <begin position="19"/>
        <end position="80"/>
    </location>
</feature>
<dbReference type="Gene3D" id="3.90.1200.10">
    <property type="match status" value="1"/>
</dbReference>
<accession>A0ABW1X2Q3</accession>
<comment type="pathway">
    <text evidence="1">Glycan biosynthesis; glycogen biosynthesis.</text>
</comment>